<protein>
    <recommendedName>
        <fullName evidence="3">Tetratricopeptide repeat protein</fullName>
    </recommendedName>
</protein>
<name>A0A916DSN3_9BACT</name>
<sequence>MSKTVLLIKALSPHERKRFKQQLKKNRRAGIYPLYIAIEKQLPNSAPKPYLFEQVFNKAYSPKEDYLFRNIQRHLNKKLKHFLALQSKLENNKIQQEELQLLTLLLERKQYKLFRTEWQQAYKTSKKQAQYQHQIALTQLYITYVFKHEEIQETTYLHLKELVTETLMASTWAGQEQYQELEIKLAIIERYLFAFNPAYKSTIPPRPYPTNQLGQSTVLLHFLDLLKESYLTNRQEKINVLEQVLELYPQIVQIRQQYKNKELSLLGSLALEYFMLQKFDKAAKVYQQLMPQLQTENSSMNKLSILFNYCSNEAYLGNYTTIISIYNQWQTEFQSIPKFYYRFQYITCMAYLFLGQASQALELLGQDQISQRSESDYYYARNLQAIIYYELEDWDNCERELTNTLQSIRYKSSPNQLLLYRTQFLKDLLRINTAPFNKKETRAKLSLLKQAIQENMHKKHLANPQNLIVQWILKKINQQLTPS</sequence>
<dbReference type="Proteomes" id="UP001060919">
    <property type="component" value="Chromosome"/>
</dbReference>
<dbReference type="RefSeq" id="WP_264788003.1">
    <property type="nucleotide sequence ID" value="NZ_AP026867.1"/>
</dbReference>
<accession>A0A916DSN3</accession>
<gene>
    <name evidence="1" type="ORF">AsAng_0033630</name>
</gene>
<dbReference type="EMBL" id="AP026867">
    <property type="protein sequence ID" value="BDS12639.1"/>
    <property type="molecule type" value="Genomic_DNA"/>
</dbReference>
<evidence type="ECO:0000313" key="1">
    <source>
        <dbReference type="EMBL" id="BDS12639.1"/>
    </source>
</evidence>
<evidence type="ECO:0008006" key="3">
    <source>
        <dbReference type="Google" id="ProtNLM"/>
    </source>
</evidence>
<proteinExistence type="predicted"/>
<evidence type="ECO:0000313" key="2">
    <source>
        <dbReference type="Proteomes" id="UP001060919"/>
    </source>
</evidence>
<dbReference type="Gene3D" id="1.25.40.10">
    <property type="entry name" value="Tetratricopeptide repeat domain"/>
    <property type="match status" value="1"/>
</dbReference>
<reference evidence="1" key="1">
    <citation type="submission" date="2022-09" db="EMBL/GenBank/DDBJ databases">
        <title>Aureispira anguillicida sp. nov., isolated from Leptocephalus of Japanese eel Anguilla japonica.</title>
        <authorList>
            <person name="Yuasa K."/>
            <person name="Mekata T."/>
            <person name="Ikunari K."/>
        </authorList>
    </citation>
    <scope>NUCLEOTIDE SEQUENCE</scope>
    <source>
        <strain evidence="1">EL160426</strain>
    </source>
</reference>
<dbReference type="SUPFAM" id="SSF48452">
    <property type="entry name" value="TPR-like"/>
    <property type="match status" value="1"/>
</dbReference>
<dbReference type="InterPro" id="IPR011990">
    <property type="entry name" value="TPR-like_helical_dom_sf"/>
</dbReference>
<organism evidence="1 2">
    <name type="scientific">Aureispira anguillae</name>
    <dbReference type="NCBI Taxonomy" id="2864201"/>
    <lineage>
        <taxon>Bacteria</taxon>
        <taxon>Pseudomonadati</taxon>
        <taxon>Bacteroidota</taxon>
        <taxon>Saprospiria</taxon>
        <taxon>Saprospirales</taxon>
        <taxon>Saprospiraceae</taxon>
        <taxon>Aureispira</taxon>
    </lineage>
</organism>
<dbReference type="AlphaFoldDB" id="A0A916DSN3"/>
<keyword evidence="2" id="KW-1185">Reference proteome</keyword>
<dbReference type="KEGG" id="aup:AsAng_0033630"/>